<reference evidence="1 2" key="1">
    <citation type="submission" date="2017-05" db="EMBL/GenBank/DDBJ databases">
        <authorList>
            <person name="Song R."/>
            <person name="Chenine A.L."/>
            <person name="Ruprecht R.M."/>
        </authorList>
    </citation>
    <scope>NUCLEOTIDE SEQUENCE [LARGE SCALE GENOMIC DNA]</scope>
    <source>
        <strain evidence="1 2">CECT 8663</strain>
    </source>
</reference>
<gene>
    <name evidence="1" type="primary">yabJ</name>
    <name evidence="1" type="ORF">PEV8663_01543</name>
</gene>
<dbReference type="Proteomes" id="UP000220836">
    <property type="component" value="Unassembled WGS sequence"/>
</dbReference>
<dbReference type="Gene3D" id="3.30.1330.40">
    <property type="entry name" value="RutC-like"/>
    <property type="match status" value="1"/>
</dbReference>
<evidence type="ECO:0000313" key="2">
    <source>
        <dbReference type="Proteomes" id="UP000220836"/>
    </source>
</evidence>
<dbReference type="GO" id="GO:0016787">
    <property type="term" value="F:hydrolase activity"/>
    <property type="evidence" value="ECO:0007669"/>
    <property type="project" value="UniProtKB-KW"/>
</dbReference>
<keyword evidence="1" id="KW-0378">Hydrolase</keyword>
<proteinExistence type="predicted"/>
<dbReference type="AlphaFoldDB" id="A0A238K798"/>
<evidence type="ECO:0000313" key="1">
    <source>
        <dbReference type="EMBL" id="SMX38791.1"/>
    </source>
</evidence>
<dbReference type="SUPFAM" id="SSF55298">
    <property type="entry name" value="YjgF-like"/>
    <property type="match status" value="1"/>
</dbReference>
<dbReference type="EMBL" id="FXYH01000004">
    <property type="protein sequence ID" value="SMX38791.1"/>
    <property type="molecule type" value="Genomic_DNA"/>
</dbReference>
<organism evidence="1 2">
    <name type="scientific">Pelagimonas varians</name>
    <dbReference type="NCBI Taxonomy" id="696760"/>
    <lineage>
        <taxon>Bacteria</taxon>
        <taxon>Pseudomonadati</taxon>
        <taxon>Pseudomonadota</taxon>
        <taxon>Alphaproteobacteria</taxon>
        <taxon>Rhodobacterales</taxon>
        <taxon>Roseobacteraceae</taxon>
        <taxon>Pelagimonas</taxon>
    </lineage>
</organism>
<accession>A0A238K798</accession>
<dbReference type="InterPro" id="IPR035709">
    <property type="entry name" value="YoaB-like"/>
</dbReference>
<sequence length="103" mass="11208">MSQIVIHGDMIYLAGQVGRGPDMTSQTQDMLASVDRHLATAGSSKSRILQAQIWVADMALFGEMNAVWDAWVDPENTPARACVESKLATPEFLVEVMITAVKS</sequence>
<dbReference type="InterPro" id="IPR035959">
    <property type="entry name" value="RutC-like_sf"/>
</dbReference>
<keyword evidence="2" id="KW-1185">Reference proteome</keyword>
<dbReference type="Pfam" id="PF01042">
    <property type="entry name" value="Ribonuc_L-PSP"/>
    <property type="match status" value="1"/>
</dbReference>
<dbReference type="EC" id="3.5.4.-" evidence="1"/>
<dbReference type="PANTHER" id="PTHR47328:SF1">
    <property type="entry name" value="RUTC FAMILY PROTEIN YOAB"/>
    <property type="match status" value="1"/>
</dbReference>
<dbReference type="CDD" id="cd06150">
    <property type="entry name" value="YjgF_YER057c_UK114_like_2"/>
    <property type="match status" value="1"/>
</dbReference>
<dbReference type="InterPro" id="IPR006175">
    <property type="entry name" value="YjgF/YER057c/UK114"/>
</dbReference>
<name>A0A238K798_9RHOB</name>
<protein>
    <submittedName>
        <fullName evidence="1">Enamine/imine deaminase</fullName>
        <ecNumber evidence="1">3.5.4.-</ecNumber>
    </submittedName>
</protein>
<dbReference type="PANTHER" id="PTHR47328">
    <property type="match status" value="1"/>
</dbReference>